<reference evidence="1 2" key="1">
    <citation type="submission" date="2021-08" db="EMBL/GenBank/DDBJ databases">
        <title>Streptomyces sp. PTM05 isolated from lichen.</title>
        <authorList>
            <person name="Somphong A."/>
            <person name="Phongsopitanun W."/>
            <person name="Tanasupawat S."/>
        </authorList>
    </citation>
    <scope>NUCLEOTIDE SEQUENCE [LARGE SCALE GENOMIC DNA]</scope>
    <source>
        <strain evidence="1 2">Ptm05</strain>
    </source>
</reference>
<proteinExistence type="predicted"/>
<keyword evidence="2" id="KW-1185">Reference proteome</keyword>
<organism evidence="1 2">
    <name type="scientific">Streptantibioticus parmotrematis</name>
    <dbReference type="NCBI Taxonomy" id="2873249"/>
    <lineage>
        <taxon>Bacteria</taxon>
        <taxon>Bacillati</taxon>
        <taxon>Actinomycetota</taxon>
        <taxon>Actinomycetes</taxon>
        <taxon>Kitasatosporales</taxon>
        <taxon>Streptomycetaceae</taxon>
        <taxon>Streptantibioticus</taxon>
    </lineage>
</organism>
<dbReference type="Proteomes" id="UP001198565">
    <property type="component" value="Unassembled WGS sequence"/>
</dbReference>
<evidence type="ECO:0000313" key="1">
    <source>
        <dbReference type="EMBL" id="MBY8885404.1"/>
    </source>
</evidence>
<gene>
    <name evidence="1" type="ORF">K7472_11150</name>
</gene>
<comment type="caution">
    <text evidence="1">The sequence shown here is derived from an EMBL/GenBank/DDBJ whole genome shotgun (WGS) entry which is preliminary data.</text>
</comment>
<dbReference type="RefSeq" id="WP_222976727.1">
    <property type="nucleotide sequence ID" value="NZ_JAINVZ010000005.1"/>
</dbReference>
<accession>A0ABS7QUD0</accession>
<sequence>MPKGTYAKDAAEAEEDLAAYCEASGLDREWIGGDRWATTVRIACDRKYGYDEAYRTIDADQVELLTEAARTKRKSTLDGDEDGLLSLVEQAEELSKTLVPTILQQCADAYVGGRRVNLGLSKAMTSAKYAQLREDWDVAGQYATGDGVFTNFHSFPPQDKKKAGKGNVGATLAVRGVQGNLLVEIAGRTFTMHVDISD</sequence>
<protein>
    <submittedName>
        <fullName evidence="1">Uncharacterized protein</fullName>
    </submittedName>
</protein>
<dbReference type="EMBL" id="JAINVZ010000005">
    <property type="protein sequence ID" value="MBY8885404.1"/>
    <property type="molecule type" value="Genomic_DNA"/>
</dbReference>
<name>A0ABS7QUD0_9ACTN</name>
<evidence type="ECO:0000313" key="2">
    <source>
        <dbReference type="Proteomes" id="UP001198565"/>
    </source>
</evidence>